<dbReference type="Gene3D" id="3.40.50.200">
    <property type="entry name" value="Peptidase S8/S53 domain"/>
    <property type="match status" value="1"/>
</dbReference>
<evidence type="ECO:0000256" key="7">
    <source>
        <dbReference type="SAM" id="MobiDB-lite"/>
    </source>
</evidence>
<accession>X7E4L8</accession>
<comment type="caution">
    <text evidence="9">The sequence shown here is derived from an EMBL/GenBank/DDBJ whole genome shotgun (WGS) entry which is preliminary data.</text>
</comment>
<dbReference type="Pfam" id="PF00082">
    <property type="entry name" value="Peptidase_S8"/>
    <property type="match status" value="1"/>
</dbReference>
<dbReference type="InterPro" id="IPR015500">
    <property type="entry name" value="Peptidase_S8_subtilisin-rel"/>
</dbReference>
<evidence type="ECO:0000313" key="9">
    <source>
        <dbReference type="EMBL" id="ETX10994.1"/>
    </source>
</evidence>
<dbReference type="PROSITE" id="PS51257">
    <property type="entry name" value="PROKAR_LIPOPROTEIN"/>
    <property type="match status" value="1"/>
</dbReference>
<dbReference type="CDD" id="cd04848">
    <property type="entry name" value="Peptidases_S8_Autotransporter_serine_protease_like"/>
    <property type="match status" value="1"/>
</dbReference>
<dbReference type="PRINTS" id="PR00723">
    <property type="entry name" value="SUBTILISIN"/>
</dbReference>
<keyword evidence="4 6" id="KW-0378">Hydrolase</keyword>
<dbReference type="EMBL" id="JALZ01000077">
    <property type="protein sequence ID" value="ETX10994.1"/>
    <property type="molecule type" value="Genomic_DNA"/>
</dbReference>
<organism evidence="9 10">
    <name type="scientific">Roseivivax halodurans JCM 10272</name>
    <dbReference type="NCBI Taxonomy" id="1449350"/>
    <lineage>
        <taxon>Bacteria</taxon>
        <taxon>Pseudomonadati</taxon>
        <taxon>Pseudomonadota</taxon>
        <taxon>Alphaproteobacteria</taxon>
        <taxon>Rhodobacterales</taxon>
        <taxon>Roseobacteraceae</taxon>
        <taxon>Roseivivax</taxon>
    </lineage>
</organism>
<feature type="active site" description="Charge relay system" evidence="6">
    <location>
        <position position="336"/>
    </location>
</feature>
<dbReference type="InterPro" id="IPR000209">
    <property type="entry name" value="Peptidase_S8/S53_dom"/>
</dbReference>
<evidence type="ECO:0000313" key="10">
    <source>
        <dbReference type="Proteomes" id="UP000022447"/>
    </source>
</evidence>
<dbReference type="InterPro" id="IPR023827">
    <property type="entry name" value="Peptidase_S8_Asp-AS"/>
</dbReference>
<dbReference type="InterPro" id="IPR022398">
    <property type="entry name" value="Peptidase_S8_His-AS"/>
</dbReference>
<evidence type="ECO:0000256" key="4">
    <source>
        <dbReference type="ARBA" id="ARBA00022801"/>
    </source>
</evidence>
<protein>
    <recommendedName>
        <fullName evidence="8">Peptidase S8/S53 domain-containing protein</fullName>
    </recommendedName>
</protein>
<keyword evidence="3" id="KW-0732">Signal</keyword>
<dbReference type="InterPro" id="IPR034061">
    <property type="entry name" value="Peptidases_S8_Autotransporter"/>
</dbReference>
<dbReference type="PROSITE" id="PS51892">
    <property type="entry name" value="SUBTILASE"/>
    <property type="match status" value="1"/>
</dbReference>
<dbReference type="GO" id="GO:0004252">
    <property type="term" value="F:serine-type endopeptidase activity"/>
    <property type="evidence" value="ECO:0007669"/>
    <property type="project" value="UniProtKB-UniRule"/>
</dbReference>
<keyword evidence="5 6" id="KW-0720">Serine protease</keyword>
<dbReference type="PROSITE" id="PS00137">
    <property type="entry name" value="SUBTILASE_HIS"/>
    <property type="match status" value="1"/>
</dbReference>
<evidence type="ECO:0000256" key="3">
    <source>
        <dbReference type="ARBA" id="ARBA00022729"/>
    </source>
</evidence>
<evidence type="ECO:0000256" key="2">
    <source>
        <dbReference type="ARBA" id="ARBA00022670"/>
    </source>
</evidence>
<keyword evidence="10" id="KW-1185">Reference proteome</keyword>
<dbReference type="Proteomes" id="UP000022447">
    <property type="component" value="Unassembled WGS sequence"/>
</dbReference>
<evidence type="ECO:0000256" key="1">
    <source>
        <dbReference type="ARBA" id="ARBA00011073"/>
    </source>
</evidence>
<reference evidence="9 10" key="1">
    <citation type="submission" date="2014-01" db="EMBL/GenBank/DDBJ databases">
        <title>Roseivivax halodurans JCM 10272 Genome Sequencing.</title>
        <authorList>
            <person name="Lai Q."/>
            <person name="Li G."/>
            <person name="Shao Z."/>
        </authorList>
    </citation>
    <scope>NUCLEOTIDE SEQUENCE [LARGE SCALE GENOMIC DNA]</scope>
    <source>
        <strain evidence="9 10">JCM 10272</strain>
    </source>
</reference>
<dbReference type="AlphaFoldDB" id="X7E4L8"/>
<dbReference type="PROSITE" id="PS00136">
    <property type="entry name" value="SUBTILASE_ASP"/>
    <property type="match status" value="1"/>
</dbReference>
<keyword evidence="2 6" id="KW-0645">Protease</keyword>
<dbReference type="STRING" id="1449350.OCH239_20295"/>
<dbReference type="SUPFAM" id="SSF52743">
    <property type="entry name" value="Subtilisin-like"/>
    <property type="match status" value="1"/>
</dbReference>
<feature type="compositionally biased region" description="Gly residues" evidence="7">
    <location>
        <begin position="24"/>
        <end position="37"/>
    </location>
</feature>
<dbReference type="PANTHER" id="PTHR43806">
    <property type="entry name" value="PEPTIDASE S8"/>
    <property type="match status" value="1"/>
</dbReference>
<feature type="domain" description="Peptidase S8/S53" evidence="8">
    <location>
        <begin position="118"/>
        <end position="390"/>
    </location>
</feature>
<dbReference type="InterPro" id="IPR050131">
    <property type="entry name" value="Peptidase_S8_subtilisin-like"/>
</dbReference>
<name>X7E4L8_9RHOB</name>
<dbReference type="GO" id="GO:0006508">
    <property type="term" value="P:proteolysis"/>
    <property type="evidence" value="ECO:0007669"/>
    <property type="project" value="UniProtKB-KW"/>
</dbReference>
<evidence type="ECO:0000256" key="6">
    <source>
        <dbReference type="PROSITE-ProRule" id="PRU01240"/>
    </source>
</evidence>
<evidence type="ECO:0000256" key="5">
    <source>
        <dbReference type="ARBA" id="ARBA00022825"/>
    </source>
</evidence>
<comment type="similarity">
    <text evidence="1 6">Belongs to the peptidase S8 family.</text>
</comment>
<dbReference type="OrthoDB" id="5405281at2"/>
<dbReference type="InterPro" id="IPR036852">
    <property type="entry name" value="Peptidase_S8/S53_dom_sf"/>
</dbReference>
<proteinExistence type="inferred from homology"/>
<feature type="active site" description="Charge relay system" evidence="6">
    <location>
        <position position="152"/>
    </location>
</feature>
<dbReference type="RefSeq" id="WP_051489708.1">
    <property type="nucleotide sequence ID" value="NZ_JALZ01000077.1"/>
</dbReference>
<feature type="region of interest" description="Disordered" evidence="7">
    <location>
        <begin position="24"/>
        <end position="48"/>
    </location>
</feature>
<evidence type="ECO:0000259" key="8">
    <source>
        <dbReference type="Pfam" id="PF00082"/>
    </source>
</evidence>
<feature type="active site" description="Charge relay system" evidence="6">
    <location>
        <position position="126"/>
    </location>
</feature>
<dbReference type="PANTHER" id="PTHR43806:SF67">
    <property type="entry name" value="EGF-LIKE DOMAIN-CONTAINING PROTEIN"/>
    <property type="match status" value="1"/>
</dbReference>
<dbReference type="eggNOG" id="COG1404">
    <property type="taxonomic scope" value="Bacteria"/>
</dbReference>
<sequence>MKNVLALTSIILLCACRMDGSGGSGSADPGDGAGGATPPGQTAPDLTDAGGWTRGFVESFDPAKVAAIRSLAGFAANSVRIRLRIEGHPIFDEAQELASNALEAARVDYAHSTGLTGAGRLVAMMDDGVYAGHEQFDGKRIRLFGDHGSAEHGTRVASVIAGTGKGGGALGVAPGADLLVGGMDFSRGIDFGDQAAFLREARAAGAIAVNNSWAMQRDLGQDRPSDFLRRGDGRDYLEALRDFAQSGVIVFSMQNDHAARSAHLMAAIPLDYPDLEDSFLTAVNAIPVYDDERIISATRISAGCMETARYCMTGNGQIWTATHSGRQDYGLSTGTSFAAPQLAGSMALLAEAFPDLTPQQLRARLLVTADNGFFDATGEVEFADGITHGYNAEFGHGFLNLRDALLPIGGAGVPVAAEGGAKRIALGTAAITGSALSGNAVAASLGDASIVAVDALDGVFALPGDAVAGRISAPDLMAYRLAMATGGDLTARRASLAAGLSGAAAYDAYGSGSRLLGAIEMSGNAALPVAAGESFLLEMVGFEEGGAGLRYRQGLAVGSGQLILGVSALQEDGQVLGMTAPGYEDAVVGESFGLEVALSQRLGEGLGLRFEGEFGVGAGSGGGMVRSFDNIRYDALRVSMERSGVFSDGDVMTAFASRPAGLSRGSAEMTLPVAAAGGTVTYADRGIDLAPDARQMDLGIEYATAIGSRTELRLGLASSLNAGHERGARDHSAVVGVGMRF</sequence>
<gene>
    <name evidence="9" type="ORF">OCH239_20295</name>
</gene>
<dbReference type="PATRIC" id="fig|1449350.3.peg.4222"/>